<feature type="binding site" evidence="2">
    <location>
        <begin position="14"/>
        <end position="21"/>
    </location>
    <ligand>
        <name>substrate</name>
    </ligand>
</feature>
<dbReference type="EMBL" id="CP036528">
    <property type="protein sequence ID" value="QBK25722.1"/>
    <property type="molecule type" value="Genomic_DNA"/>
</dbReference>
<feature type="active site" description="Proton donor/acceptor" evidence="1">
    <location>
        <position position="87"/>
    </location>
</feature>
<sequence>MNGMDNKLELFFVRHGETEWNREGRLQGWLDSPLTPNGIRQINRLKEQLKEICFDAAFSSTSERAFHTAQLLAGYDLTIKKDERLLEIHLGSWQGKRIVDIETFDAERYAHYCHQPEKYIPDTGESFQQVIQRMNNFLEYCESSFSEGKILVISHGVAIRALIISILQLPINHIWDFEIDGASVTKIVSFKKQRMIEYIGKTDFLE</sequence>
<dbReference type="KEGG" id="uth:DKZ56_07510"/>
<dbReference type="InterPro" id="IPR050275">
    <property type="entry name" value="PGM_Phosphatase"/>
</dbReference>
<evidence type="ECO:0000313" key="3">
    <source>
        <dbReference type="EMBL" id="QBK25722.1"/>
    </source>
</evidence>
<dbReference type="GO" id="GO:0016791">
    <property type="term" value="F:phosphatase activity"/>
    <property type="evidence" value="ECO:0007669"/>
    <property type="project" value="TreeGrafter"/>
</dbReference>
<dbReference type="GO" id="GO:0005737">
    <property type="term" value="C:cytoplasm"/>
    <property type="evidence" value="ECO:0007669"/>
    <property type="project" value="TreeGrafter"/>
</dbReference>
<reference evidence="3 4" key="1">
    <citation type="submission" date="2019-02" db="EMBL/GenBank/DDBJ databases">
        <title>Ureibacillus thermophilus.</title>
        <authorList>
            <person name="Sunny J.S."/>
            <person name="Natarajan A."/>
            <person name="Saleena L.M."/>
        </authorList>
    </citation>
    <scope>NUCLEOTIDE SEQUENCE [LARGE SCALE GENOMIC DNA]</scope>
    <source>
        <strain evidence="3 4">LM102</strain>
    </source>
</reference>
<gene>
    <name evidence="3" type="ORF">DKZ56_07510</name>
</gene>
<dbReference type="InterPro" id="IPR013078">
    <property type="entry name" value="His_Pase_superF_clade-1"/>
</dbReference>
<keyword evidence="4" id="KW-1185">Reference proteome</keyword>
<feature type="binding site" evidence="2">
    <location>
        <position position="64"/>
    </location>
    <ligand>
        <name>substrate</name>
    </ligand>
</feature>
<dbReference type="Proteomes" id="UP000291151">
    <property type="component" value="Chromosome"/>
</dbReference>
<dbReference type="InterPro" id="IPR029033">
    <property type="entry name" value="His_PPase_superfam"/>
</dbReference>
<evidence type="ECO:0000256" key="1">
    <source>
        <dbReference type="PIRSR" id="PIRSR613078-1"/>
    </source>
</evidence>
<dbReference type="PANTHER" id="PTHR48100:SF1">
    <property type="entry name" value="HISTIDINE PHOSPHATASE FAMILY PROTEIN-RELATED"/>
    <property type="match status" value="1"/>
</dbReference>
<protein>
    <submittedName>
        <fullName evidence="3">Histidine phosphatase family protein</fullName>
    </submittedName>
</protein>
<dbReference type="AlphaFoldDB" id="A0A4P6UVW0"/>
<dbReference type="PIRSF" id="PIRSF000709">
    <property type="entry name" value="6PFK_2-Ptase"/>
    <property type="match status" value="1"/>
</dbReference>
<proteinExistence type="predicted"/>
<accession>A0A4P6UVW0</accession>
<dbReference type="PANTHER" id="PTHR48100">
    <property type="entry name" value="BROAD-SPECIFICITY PHOSPHATASE YOR283W-RELATED"/>
    <property type="match status" value="1"/>
</dbReference>
<name>A0A4P6UVW0_9BACL</name>
<dbReference type="Gene3D" id="3.40.50.1240">
    <property type="entry name" value="Phosphoglycerate mutase-like"/>
    <property type="match status" value="1"/>
</dbReference>
<dbReference type="CDD" id="cd07067">
    <property type="entry name" value="HP_PGM_like"/>
    <property type="match status" value="1"/>
</dbReference>
<dbReference type="SUPFAM" id="SSF53254">
    <property type="entry name" value="Phosphoglycerate mutase-like"/>
    <property type="match status" value="1"/>
</dbReference>
<evidence type="ECO:0000256" key="2">
    <source>
        <dbReference type="PIRSR" id="PIRSR613078-2"/>
    </source>
</evidence>
<evidence type="ECO:0000313" key="4">
    <source>
        <dbReference type="Proteomes" id="UP000291151"/>
    </source>
</evidence>
<feature type="active site" description="Tele-phosphohistidine intermediate" evidence="1">
    <location>
        <position position="15"/>
    </location>
</feature>
<dbReference type="SMART" id="SM00855">
    <property type="entry name" value="PGAM"/>
    <property type="match status" value="1"/>
</dbReference>
<dbReference type="Pfam" id="PF00300">
    <property type="entry name" value="His_Phos_1"/>
    <property type="match status" value="1"/>
</dbReference>
<organism evidence="3 4">
    <name type="scientific">Ureibacillus thermophilus</name>
    <dbReference type="NCBI Taxonomy" id="367743"/>
    <lineage>
        <taxon>Bacteria</taxon>
        <taxon>Bacillati</taxon>
        <taxon>Bacillota</taxon>
        <taxon>Bacilli</taxon>
        <taxon>Bacillales</taxon>
        <taxon>Caryophanaceae</taxon>
        <taxon>Ureibacillus</taxon>
    </lineage>
</organism>